<dbReference type="Pfam" id="PF01569">
    <property type="entry name" value="PAP2"/>
    <property type="match status" value="1"/>
</dbReference>
<feature type="domain" description="Phosphatidic acid phosphatase type 2/haloperoxidase" evidence="2">
    <location>
        <begin position="70"/>
        <end position="182"/>
    </location>
</feature>
<dbReference type="EMBL" id="UGVE01000002">
    <property type="protein sequence ID" value="SUE35661.1"/>
    <property type="molecule type" value="Genomic_DNA"/>
</dbReference>
<dbReference type="GeneID" id="61391084"/>
<dbReference type="PANTHER" id="PTHR14969:SF13">
    <property type="entry name" value="AT30094P"/>
    <property type="match status" value="1"/>
</dbReference>
<feature type="transmembrane region" description="Helical" evidence="1">
    <location>
        <begin position="31"/>
        <end position="52"/>
    </location>
</feature>
<evidence type="ECO:0000259" key="2">
    <source>
        <dbReference type="SMART" id="SM00014"/>
    </source>
</evidence>
<dbReference type="InterPro" id="IPR036938">
    <property type="entry name" value="PAP2/HPO_sf"/>
</dbReference>
<feature type="transmembrane region" description="Helical" evidence="1">
    <location>
        <begin position="72"/>
        <end position="93"/>
    </location>
</feature>
<dbReference type="OrthoDB" id="9801622at2"/>
<gene>
    <name evidence="4" type="ORF">NCTC10894_03676</name>
    <name evidence="3" type="ORF">R77591_02194</name>
</gene>
<dbReference type="RefSeq" id="WP_009241695.1">
    <property type="nucleotide sequence ID" value="NZ_BAAAEC010000027.1"/>
</dbReference>
<evidence type="ECO:0000313" key="3">
    <source>
        <dbReference type="EMBL" id="CAJ0683137.1"/>
    </source>
</evidence>
<proteinExistence type="predicted"/>
<name>A0A160BYF2_9RALS</name>
<dbReference type="SUPFAM" id="SSF48317">
    <property type="entry name" value="Acid phosphatase/Vanadium-dependent haloperoxidase"/>
    <property type="match status" value="1"/>
</dbReference>
<dbReference type="InterPro" id="IPR000326">
    <property type="entry name" value="PAP2/HPO"/>
</dbReference>
<dbReference type="Proteomes" id="UP000255008">
    <property type="component" value="Unassembled WGS sequence"/>
</dbReference>
<evidence type="ECO:0000256" key="1">
    <source>
        <dbReference type="SAM" id="Phobius"/>
    </source>
</evidence>
<comment type="caution">
    <text evidence="3">The sequence shown here is derived from an EMBL/GenBank/DDBJ whole genome shotgun (WGS) entry which is preliminary data.</text>
</comment>
<dbReference type="Proteomes" id="UP001190002">
    <property type="component" value="Unassembled WGS sequence"/>
</dbReference>
<protein>
    <submittedName>
        <fullName evidence="4">Undecaprenyl pyrophosphate phosphatase</fullName>
    </submittedName>
</protein>
<feature type="transmembrane region" description="Helical" evidence="1">
    <location>
        <begin position="169"/>
        <end position="188"/>
    </location>
</feature>
<sequence length="201" mass="21635">MNWKFLVYDWGGWNVALFHAINSGMPSALDPVAWCFSLIGNYWTAPLLLLGLWRWSISASNPARACAVRQRLVTFGLAFALALLAASALKWWLDFPRPPAVLGHLVHVIGEPELHYSLPSGHSTFAALVVGALWPLVGFRGRLALVFYAALVGWSRVAAGMHFPADVVAGWMLGASSVAIAGLLRSALMSRQGALVKGLSG</sequence>
<keyword evidence="1" id="KW-1133">Transmembrane helix</keyword>
<evidence type="ECO:0000313" key="5">
    <source>
        <dbReference type="Proteomes" id="UP000255008"/>
    </source>
</evidence>
<reference evidence="3" key="2">
    <citation type="submission" date="2023-07" db="EMBL/GenBank/DDBJ databases">
        <authorList>
            <person name="Peeters C."/>
        </authorList>
    </citation>
    <scope>NUCLEOTIDE SEQUENCE</scope>
    <source>
        <strain evidence="3">R-77591</strain>
    </source>
</reference>
<evidence type="ECO:0000313" key="4">
    <source>
        <dbReference type="EMBL" id="SUE35661.1"/>
    </source>
</evidence>
<feature type="transmembrane region" description="Helical" evidence="1">
    <location>
        <begin position="116"/>
        <end position="136"/>
    </location>
</feature>
<dbReference type="SMART" id="SM00014">
    <property type="entry name" value="acidPPc"/>
    <property type="match status" value="1"/>
</dbReference>
<accession>A0A160BYF2</accession>
<keyword evidence="1" id="KW-0472">Membrane</keyword>
<dbReference type="PANTHER" id="PTHR14969">
    <property type="entry name" value="SPHINGOSINE-1-PHOSPHATE PHOSPHOHYDROLASE"/>
    <property type="match status" value="1"/>
</dbReference>
<dbReference type="CDD" id="cd01610">
    <property type="entry name" value="PAP2_like"/>
    <property type="match status" value="1"/>
</dbReference>
<reference evidence="4 5" key="1">
    <citation type="submission" date="2018-06" db="EMBL/GenBank/DDBJ databases">
        <authorList>
            <consortium name="Pathogen Informatics"/>
            <person name="Doyle S."/>
        </authorList>
    </citation>
    <scope>NUCLEOTIDE SEQUENCE [LARGE SCALE GENOMIC DNA]</scope>
    <source>
        <strain evidence="4 5">NCTC10894</strain>
    </source>
</reference>
<evidence type="ECO:0000313" key="6">
    <source>
        <dbReference type="Proteomes" id="UP001190002"/>
    </source>
</evidence>
<dbReference type="EMBL" id="CATVXE010000008">
    <property type="protein sequence ID" value="CAJ0683137.1"/>
    <property type="molecule type" value="Genomic_DNA"/>
</dbReference>
<dbReference type="AlphaFoldDB" id="A0A160BYF2"/>
<keyword evidence="1" id="KW-0812">Transmembrane</keyword>
<dbReference type="Gene3D" id="1.20.144.10">
    <property type="entry name" value="Phosphatidic acid phosphatase type 2/haloperoxidase"/>
    <property type="match status" value="1"/>
</dbReference>
<organism evidence="3 6">
    <name type="scientific">Ralstonia mannitolilytica</name>
    <dbReference type="NCBI Taxonomy" id="105219"/>
    <lineage>
        <taxon>Bacteria</taxon>
        <taxon>Pseudomonadati</taxon>
        <taxon>Pseudomonadota</taxon>
        <taxon>Betaproteobacteria</taxon>
        <taxon>Burkholderiales</taxon>
        <taxon>Burkholderiaceae</taxon>
        <taxon>Ralstonia</taxon>
    </lineage>
</organism>